<protein>
    <submittedName>
        <fullName evidence="1">Uncharacterized protein</fullName>
    </submittedName>
</protein>
<comment type="caution">
    <text evidence="1">The sequence shown here is derived from an EMBL/GenBank/DDBJ whole genome shotgun (WGS) entry which is preliminary data.</text>
</comment>
<proteinExistence type="predicted"/>
<organism evidence="1">
    <name type="scientific">marine sediment metagenome</name>
    <dbReference type="NCBI Taxonomy" id="412755"/>
    <lineage>
        <taxon>unclassified sequences</taxon>
        <taxon>metagenomes</taxon>
        <taxon>ecological metagenomes</taxon>
    </lineage>
</organism>
<gene>
    <name evidence="1" type="ORF">S01H4_03293</name>
</gene>
<name>X0YKB6_9ZZZZ</name>
<accession>X0YKB6</accession>
<evidence type="ECO:0000313" key="1">
    <source>
        <dbReference type="EMBL" id="GAG56584.1"/>
    </source>
</evidence>
<sequence length="47" mass="5421">MIKKAVGKDERAWLFSFKEKRAKTVSERIFHAGENPRVFVSTDLILA</sequence>
<dbReference type="EMBL" id="BART01000796">
    <property type="protein sequence ID" value="GAG56584.1"/>
    <property type="molecule type" value="Genomic_DNA"/>
</dbReference>
<reference evidence="1" key="1">
    <citation type="journal article" date="2014" name="Front. Microbiol.">
        <title>High frequency of phylogenetically diverse reductive dehalogenase-homologous genes in deep subseafloor sedimentary metagenomes.</title>
        <authorList>
            <person name="Kawai M."/>
            <person name="Futagami T."/>
            <person name="Toyoda A."/>
            <person name="Takaki Y."/>
            <person name="Nishi S."/>
            <person name="Hori S."/>
            <person name="Arai W."/>
            <person name="Tsubouchi T."/>
            <person name="Morono Y."/>
            <person name="Uchiyama I."/>
            <person name="Ito T."/>
            <person name="Fujiyama A."/>
            <person name="Inagaki F."/>
            <person name="Takami H."/>
        </authorList>
    </citation>
    <scope>NUCLEOTIDE SEQUENCE</scope>
    <source>
        <strain evidence="1">Expedition CK06-06</strain>
    </source>
</reference>
<dbReference type="AlphaFoldDB" id="X0YKB6"/>